<accession>E9GGV3</accession>
<keyword evidence="1 2" id="KW-1015">Disulfide bond</keyword>
<evidence type="ECO:0000313" key="5">
    <source>
        <dbReference type="EMBL" id="EFX81294.1"/>
    </source>
</evidence>
<feature type="disulfide bond" evidence="2">
    <location>
        <begin position="595"/>
        <end position="622"/>
    </location>
</feature>
<feature type="disulfide bond" evidence="2">
    <location>
        <begin position="128"/>
        <end position="155"/>
    </location>
</feature>
<dbReference type="Pfam" id="PF00431">
    <property type="entry name" value="CUB"/>
    <property type="match status" value="4"/>
</dbReference>
<feature type="domain" description="CUB" evidence="4">
    <location>
        <begin position="595"/>
        <end position="707"/>
    </location>
</feature>
<evidence type="ECO:0000256" key="1">
    <source>
        <dbReference type="ARBA" id="ARBA00023157"/>
    </source>
</evidence>
<dbReference type="PANTHER" id="PTHR24255:SF31">
    <property type="entry name" value="CUBILIN-LIKE PROTEIN"/>
    <property type="match status" value="1"/>
</dbReference>
<evidence type="ECO:0000256" key="3">
    <source>
        <dbReference type="SAM" id="SignalP"/>
    </source>
</evidence>
<dbReference type="OMA" id="CDYVVQR"/>
<comment type="caution">
    <text evidence="2">Lacks conserved residue(s) required for the propagation of feature annotation.</text>
</comment>
<feature type="signal peptide" evidence="3">
    <location>
        <begin position="1"/>
        <end position="24"/>
    </location>
</feature>
<evidence type="ECO:0000256" key="2">
    <source>
        <dbReference type="PROSITE-ProRule" id="PRU00059"/>
    </source>
</evidence>
<dbReference type="GO" id="GO:0005886">
    <property type="term" value="C:plasma membrane"/>
    <property type="evidence" value="ECO:0000318"/>
    <property type="project" value="GO_Central"/>
</dbReference>
<feature type="domain" description="CUB" evidence="4">
    <location>
        <begin position="346"/>
        <end position="447"/>
    </location>
</feature>
<dbReference type="KEGG" id="dpx:DAPPUDRAFT_102606"/>
<protein>
    <recommendedName>
        <fullName evidence="4">CUB domain-containing protein</fullName>
    </recommendedName>
</protein>
<dbReference type="Proteomes" id="UP000000305">
    <property type="component" value="Unassembled WGS sequence"/>
</dbReference>
<feature type="domain" description="CUB" evidence="4">
    <location>
        <begin position="467"/>
        <end position="575"/>
    </location>
</feature>
<feature type="domain" description="CUB" evidence="4">
    <location>
        <begin position="128"/>
        <end position="239"/>
    </location>
</feature>
<dbReference type="InterPro" id="IPR000859">
    <property type="entry name" value="CUB_dom"/>
</dbReference>
<proteinExistence type="predicted"/>
<organism evidence="5 6">
    <name type="scientific">Daphnia pulex</name>
    <name type="common">Water flea</name>
    <dbReference type="NCBI Taxonomy" id="6669"/>
    <lineage>
        <taxon>Eukaryota</taxon>
        <taxon>Metazoa</taxon>
        <taxon>Ecdysozoa</taxon>
        <taxon>Arthropoda</taxon>
        <taxon>Crustacea</taxon>
        <taxon>Branchiopoda</taxon>
        <taxon>Diplostraca</taxon>
        <taxon>Cladocera</taxon>
        <taxon>Anomopoda</taxon>
        <taxon>Daphniidae</taxon>
        <taxon>Daphnia</taxon>
    </lineage>
</organism>
<evidence type="ECO:0000259" key="4">
    <source>
        <dbReference type="PROSITE" id="PS01180"/>
    </source>
</evidence>
<dbReference type="PANTHER" id="PTHR24255">
    <property type="entry name" value="COMPLEMENT COMPONENT 1, S SUBCOMPONENT-RELATED"/>
    <property type="match status" value="1"/>
</dbReference>
<dbReference type="InterPro" id="IPR035914">
    <property type="entry name" value="Sperma_CUB_dom_sf"/>
</dbReference>
<gene>
    <name evidence="5" type="ORF">DAPPUDRAFT_102606</name>
</gene>
<sequence>MILCSQHQLFIFLVFVLPQRLVQLHLIEHGRSTLDVEEWRNKSENSHTGYGERGHSVSSRFVDPRFEWGRSAHADPFRSFKAQTYPVNKKEKYYSSQSPPKSSHRPISNQNIPPFGYPISSNFPQFSCNNVIIPSLLFYLKSPFYPQPYRENTFCRYVIKKAFNVCSLELDFRDFYLEPTVDCSKDWLLIGDRKYCGFHRPRKVIVSLNYLHKDQDFVIEFRSDSFLQFHGFYIVGRQLPCQPIPPQIRYVANPPIPPLRPHVTLPFPRPAHPTGPSGPLLPPTDVVKHPKIETPLTPLLNKVPSIPNTPRPHPPYPPPTYPPQPPIIPPVPTFTPTSTTPSSTLCDLTLTTPQGQFQSTNYPENYGPNLSCELRFVPTNKSFCVLELHFQDFYLEESKGCFKDALIIGGNRYCVRITFVSGSSISLQFVTDSNGSFRGFDGRYRMMACEEFSTTEPPNTTPPGVTCDRVFSELENTVTSVNYPLPYLKNLDCIYTVVKLSPVIEQLLISFIAFDLQNSTDCSNDYLEISAERYCGVQTGLVLRVPFVGADPFEIRFHSDGAVQQTGFKLSVVQIDRQVKTAPPAPSTSPSSYLCQTKIFSESSFLIISPQFPLLYLPGQDCNYNVIRRSQDVCGLQLKFIFFSLPGTINTICEEDYLEIENYRFCGDLSGQTSRKIPFLSSQVSIVFHSDSVDNEAQGFSIQVVQLTDCTTTVTEITALPIRVEDSSCKIPLLTNEVVNSTEIESRHNQECVYIINQEEDACGVQLHFKEFYITPSINCSENYIEVDNRHFCGQQLNNMKIDVRFHVDGQPIYLPFRITQQQKFLWNLSTSSISCEKIQRKQCSSTIWSSESTFKYSALSSSERTECDFVIRRWSRRMCGLQLDFFYFDITDETNCESNYLDVGGKQLCGNMTGRKTSYEFSPSEEMVSLKLVHTNNVDLEIRVNQIQCR</sequence>
<dbReference type="HOGENOM" id="CLU_309789_0_0_1"/>
<dbReference type="PROSITE" id="PS01180">
    <property type="entry name" value="CUB"/>
    <property type="match status" value="4"/>
</dbReference>
<dbReference type="SUPFAM" id="SSF49854">
    <property type="entry name" value="Spermadhesin, CUB domain"/>
    <property type="match status" value="5"/>
</dbReference>
<reference evidence="5 6" key="1">
    <citation type="journal article" date="2011" name="Science">
        <title>The ecoresponsive genome of Daphnia pulex.</title>
        <authorList>
            <person name="Colbourne J.K."/>
            <person name="Pfrender M.E."/>
            <person name="Gilbert D."/>
            <person name="Thomas W.K."/>
            <person name="Tucker A."/>
            <person name="Oakley T.H."/>
            <person name="Tokishita S."/>
            <person name="Aerts A."/>
            <person name="Arnold G.J."/>
            <person name="Basu M.K."/>
            <person name="Bauer D.J."/>
            <person name="Caceres C.E."/>
            <person name="Carmel L."/>
            <person name="Casola C."/>
            <person name="Choi J.H."/>
            <person name="Detter J.C."/>
            <person name="Dong Q."/>
            <person name="Dusheyko S."/>
            <person name="Eads B.D."/>
            <person name="Frohlich T."/>
            <person name="Geiler-Samerotte K.A."/>
            <person name="Gerlach D."/>
            <person name="Hatcher P."/>
            <person name="Jogdeo S."/>
            <person name="Krijgsveld J."/>
            <person name="Kriventseva E.V."/>
            <person name="Kultz D."/>
            <person name="Laforsch C."/>
            <person name="Lindquist E."/>
            <person name="Lopez J."/>
            <person name="Manak J.R."/>
            <person name="Muller J."/>
            <person name="Pangilinan J."/>
            <person name="Patwardhan R.P."/>
            <person name="Pitluck S."/>
            <person name="Pritham E.J."/>
            <person name="Rechtsteiner A."/>
            <person name="Rho M."/>
            <person name="Rogozin I.B."/>
            <person name="Sakarya O."/>
            <person name="Salamov A."/>
            <person name="Schaack S."/>
            <person name="Shapiro H."/>
            <person name="Shiga Y."/>
            <person name="Skalitzky C."/>
            <person name="Smith Z."/>
            <person name="Souvorov A."/>
            <person name="Sung W."/>
            <person name="Tang Z."/>
            <person name="Tsuchiya D."/>
            <person name="Tu H."/>
            <person name="Vos H."/>
            <person name="Wang M."/>
            <person name="Wolf Y.I."/>
            <person name="Yamagata H."/>
            <person name="Yamada T."/>
            <person name="Ye Y."/>
            <person name="Shaw J.R."/>
            <person name="Andrews J."/>
            <person name="Crease T.J."/>
            <person name="Tang H."/>
            <person name="Lucas S.M."/>
            <person name="Robertson H.M."/>
            <person name="Bork P."/>
            <person name="Koonin E.V."/>
            <person name="Zdobnov E.M."/>
            <person name="Grigoriev I.V."/>
            <person name="Lynch M."/>
            <person name="Boore J.L."/>
        </authorList>
    </citation>
    <scope>NUCLEOTIDE SEQUENCE [LARGE SCALE GENOMIC DNA]</scope>
</reference>
<dbReference type="EMBL" id="GL732544">
    <property type="protein sequence ID" value="EFX81294.1"/>
    <property type="molecule type" value="Genomic_DNA"/>
</dbReference>
<dbReference type="PhylomeDB" id="E9GGV3"/>
<name>E9GGV3_DAPPU</name>
<feature type="chain" id="PRO_5003237459" description="CUB domain-containing protein" evidence="3">
    <location>
        <begin position="25"/>
        <end position="951"/>
    </location>
</feature>
<dbReference type="AlphaFoldDB" id="E9GGV3"/>
<dbReference type="CDD" id="cd00041">
    <property type="entry name" value="CUB"/>
    <property type="match status" value="4"/>
</dbReference>
<dbReference type="eggNOG" id="KOG4292">
    <property type="taxonomic scope" value="Eukaryota"/>
</dbReference>
<dbReference type="Gene3D" id="2.60.120.290">
    <property type="entry name" value="Spermadhesin, CUB domain"/>
    <property type="match status" value="5"/>
</dbReference>
<evidence type="ECO:0000313" key="6">
    <source>
        <dbReference type="Proteomes" id="UP000000305"/>
    </source>
</evidence>
<keyword evidence="3" id="KW-0732">Signal</keyword>
<keyword evidence="6" id="KW-1185">Reference proteome</keyword>
<dbReference type="OrthoDB" id="6369184at2759"/>
<dbReference type="InParanoid" id="E9GGV3"/>
<dbReference type="SMART" id="SM00042">
    <property type="entry name" value="CUB"/>
    <property type="match status" value="4"/>
</dbReference>